<accession>A0ABP5UU04</accession>
<evidence type="ECO:0000313" key="4">
    <source>
        <dbReference type="EMBL" id="GAA2387889.1"/>
    </source>
</evidence>
<evidence type="ECO:0000259" key="3">
    <source>
        <dbReference type="Pfam" id="PF01494"/>
    </source>
</evidence>
<dbReference type="InterPro" id="IPR002938">
    <property type="entry name" value="FAD-bd"/>
</dbReference>
<reference evidence="5" key="1">
    <citation type="journal article" date="2019" name="Int. J. Syst. Evol. Microbiol.">
        <title>The Global Catalogue of Microorganisms (GCM) 10K type strain sequencing project: providing services to taxonomists for standard genome sequencing and annotation.</title>
        <authorList>
            <consortium name="The Broad Institute Genomics Platform"/>
            <consortium name="The Broad Institute Genome Sequencing Center for Infectious Disease"/>
            <person name="Wu L."/>
            <person name="Ma J."/>
        </authorList>
    </citation>
    <scope>NUCLEOTIDE SEQUENCE [LARGE SCALE GENOMIC DNA]</scope>
    <source>
        <strain evidence="5">JCM 3272</strain>
    </source>
</reference>
<keyword evidence="1" id="KW-0560">Oxidoreductase</keyword>
<proteinExistence type="predicted"/>
<comment type="caution">
    <text evidence="4">The sequence shown here is derived from an EMBL/GenBank/DDBJ whole genome shotgun (WGS) entry which is preliminary data.</text>
</comment>
<dbReference type="PANTHER" id="PTHR13789:SF309">
    <property type="entry name" value="PUTATIVE (AFU_ORTHOLOGUE AFUA_6G14510)-RELATED"/>
    <property type="match status" value="1"/>
</dbReference>
<name>A0ABP5UU04_9ACTN</name>
<evidence type="ECO:0000256" key="1">
    <source>
        <dbReference type="ARBA" id="ARBA00023002"/>
    </source>
</evidence>
<dbReference type="EMBL" id="BAAARV010000109">
    <property type="protein sequence ID" value="GAA2387889.1"/>
    <property type="molecule type" value="Genomic_DNA"/>
</dbReference>
<dbReference type="Gene3D" id="3.50.50.60">
    <property type="entry name" value="FAD/NAD(P)-binding domain"/>
    <property type="match status" value="1"/>
</dbReference>
<dbReference type="GO" id="GO:0004497">
    <property type="term" value="F:monooxygenase activity"/>
    <property type="evidence" value="ECO:0007669"/>
    <property type="project" value="UniProtKB-KW"/>
</dbReference>
<organism evidence="4 5">
    <name type="scientific">Dactylosporangium salmoneum</name>
    <dbReference type="NCBI Taxonomy" id="53361"/>
    <lineage>
        <taxon>Bacteria</taxon>
        <taxon>Bacillati</taxon>
        <taxon>Actinomycetota</taxon>
        <taxon>Actinomycetes</taxon>
        <taxon>Micromonosporales</taxon>
        <taxon>Micromonosporaceae</taxon>
        <taxon>Dactylosporangium</taxon>
    </lineage>
</organism>
<dbReference type="PRINTS" id="PR00420">
    <property type="entry name" value="RNGMNOXGNASE"/>
</dbReference>
<dbReference type="SUPFAM" id="SSF51905">
    <property type="entry name" value="FAD/NAD(P)-binding domain"/>
    <property type="match status" value="1"/>
</dbReference>
<protein>
    <submittedName>
        <fullName evidence="4">FAD-dependent monooxygenase</fullName>
    </submittedName>
</protein>
<keyword evidence="5" id="KW-1185">Reference proteome</keyword>
<feature type="domain" description="FAD-binding" evidence="3">
    <location>
        <begin position="7"/>
        <end position="329"/>
    </location>
</feature>
<dbReference type="PANTHER" id="PTHR13789">
    <property type="entry name" value="MONOOXYGENASE"/>
    <property type="match status" value="1"/>
</dbReference>
<dbReference type="Pfam" id="PF01494">
    <property type="entry name" value="FAD_binding_3"/>
    <property type="match status" value="1"/>
</dbReference>
<evidence type="ECO:0000313" key="5">
    <source>
        <dbReference type="Proteomes" id="UP001501444"/>
    </source>
</evidence>
<sequence length="378" mass="40319">MSDGRKAVVVGGGIGGLAAAIGLRLAGWSVTVLEREKALGEVGSGLSLAPNALEALDALGVGERVRSVTHPSGATANLRTPDGRYLMRYRPGKDTPVAALHRADLHEVLQSALPPEVVRLDAEVVGVNGAEVHYKGGSLAADLIVGADGVHSALRRQGWPEAPEPPFRHCTVWRGVTEPGSTGPIEGSVTIGRGCYFLIHPLRGDRLYWALGARAEEPSRPSPSEHAVVRERTEDWHDPIPKVLVATRPDHVLRHDIHDLDPLPAYVKGRVALLGDAAHAMAPDLGQGACQAIEDAVELAAAVGGAGDLDAALAGYNARRLPRTHKIQREARRKCDITMSTAGMPYALTTFLLRLTPQSLAQRSARRVWAWDAPEITS</sequence>
<dbReference type="InterPro" id="IPR050493">
    <property type="entry name" value="FAD-dep_Monooxygenase_BioMet"/>
</dbReference>
<dbReference type="RefSeq" id="WP_344619707.1">
    <property type="nucleotide sequence ID" value="NZ_BAAARV010000109.1"/>
</dbReference>
<gene>
    <name evidence="4" type="ORF">GCM10010170_099070</name>
</gene>
<evidence type="ECO:0000256" key="2">
    <source>
        <dbReference type="ARBA" id="ARBA00023033"/>
    </source>
</evidence>
<dbReference type="InterPro" id="IPR036188">
    <property type="entry name" value="FAD/NAD-bd_sf"/>
</dbReference>
<keyword evidence="2 4" id="KW-0503">Monooxygenase</keyword>
<dbReference type="Proteomes" id="UP001501444">
    <property type="component" value="Unassembled WGS sequence"/>
</dbReference>